<feature type="domain" description="HTH deoR-type" evidence="4">
    <location>
        <begin position="9"/>
        <end position="64"/>
    </location>
</feature>
<dbReference type="InterPro" id="IPR018356">
    <property type="entry name" value="Tscrpt_reg_HTH_DeoR_CS"/>
</dbReference>
<dbReference type="SUPFAM" id="SSF100950">
    <property type="entry name" value="NagB/RpiA/CoA transferase-like"/>
    <property type="match status" value="1"/>
</dbReference>
<accession>A0A6G4U9U0</accession>
<dbReference type="InterPro" id="IPR050313">
    <property type="entry name" value="Carb_Metab_HTH_regulators"/>
</dbReference>
<dbReference type="SMART" id="SM01134">
    <property type="entry name" value="DeoRC"/>
    <property type="match status" value="1"/>
</dbReference>
<dbReference type="InterPro" id="IPR001034">
    <property type="entry name" value="DeoR_HTH"/>
</dbReference>
<keyword evidence="6" id="KW-1185">Reference proteome</keyword>
<dbReference type="SMART" id="SM00420">
    <property type="entry name" value="HTH_DEOR"/>
    <property type="match status" value="1"/>
</dbReference>
<dbReference type="PANTHER" id="PTHR30363">
    <property type="entry name" value="HTH-TYPE TRANSCRIPTIONAL REGULATOR SRLR-RELATED"/>
    <property type="match status" value="1"/>
</dbReference>
<dbReference type="RefSeq" id="WP_165241686.1">
    <property type="nucleotide sequence ID" value="NZ_JAAKZV010000180.1"/>
</dbReference>
<dbReference type="InterPro" id="IPR037171">
    <property type="entry name" value="NagB/RpiA_transferase-like"/>
</dbReference>
<dbReference type="PROSITE" id="PS51000">
    <property type="entry name" value="HTH_DEOR_2"/>
    <property type="match status" value="1"/>
</dbReference>
<dbReference type="GO" id="GO:0003700">
    <property type="term" value="F:DNA-binding transcription factor activity"/>
    <property type="evidence" value="ECO:0007669"/>
    <property type="project" value="InterPro"/>
</dbReference>
<dbReference type="InterPro" id="IPR036390">
    <property type="entry name" value="WH_DNA-bd_sf"/>
</dbReference>
<dbReference type="Proteomes" id="UP000481583">
    <property type="component" value="Unassembled WGS sequence"/>
</dbReference>
<dbReference type="Pfam" id="PF08220">
    <property type="entry name" value="HTH_DeoR"/>
    <property type="match status" value="1"/>
</dbReference>
<dbReference type="Pfam" id="PF00455">
    <property type="entry name" value="DeoRC"/>
    <property type="match status" value="1"/>
</dbReference>
<dbReference type="SUPFAM" id="SSF46785">
    <property type="entry name" value="Winged helix' DNA-binding domain"/>
    <property type="match status" value="1"/>
</dbReference>
<sequence>MTEKDGDARPGRQHRIRERVGAEGFVRTADLAAEHGVSVMTVHRDLDVLQAQGWLRKVRGGASSLPSLLFHGDISERMAANHATKHRLARAALQLLTPGQTVMIDESTTCLALAQHLTERIPLTVITNFLPVIKLLAGEPGITLLALGGTYYPAYDAFLGPHTAESVASFGADVLFMSTTAVTGATCYHQSQETVQVKRALMERAGRRILLVDHTKFSRRGVYALAPLTDFDAVLVDDGVPPGTLRHLRDLGVPVTVVRAR</sequence>
<comment type="caution">
    <text evidence="5">The sequence shown here is derived from an EMBL/GenBank/DDBJ whole genome shotgun (WGS) entry which is preliminary data.</text>
</comment>
<keyword evidence="1" id="KW-0805">Transcription regulation</keyword>
<dbReference type="PANTHER" id="PTHR30363:SF55">
    <property type="entry name" value="HTH-TYPE TRANSCRIPTIONAL REGULATOR ULAR"/>
    <property type="match status" value="1"/>
</dbReference>
<gene>
    <name evidence="5" type="ORF">G5C51_29780</name>
</gene>
<evidence type="ECO:0000313" key="6">
    <source>
        <dbReference type="Proteomes" id="UP000481583"/>
    </source>
</evidence>
<protein>
    <submittedName>
        <fullName evidence="5">DeoR/GlpR transcriptional regulator</fullName>
    </submittedName>
</protein>
<dbReference type="PROSITE" id="PS00894">
    <property type="entry name" value="HTH_DEOR_1"/>
    <property type="match status" value="1"/>
</dbReference>
<evidence type="ECO:0000259" key="4">
    <source>
        <dbReference type="PROSITE" id="PS51000"/>
    </source>
</evidence>
<dbReference type="InterPro" id="IPR014036">
    <property type="entry name" value="DeoR-like_C"/>
</dbReference>
<dbReference type="GO" id="GO:0003677">
    <property type="term" value="F:DNA binding"/>
    <property type="evidence" value="ECO:0007669"/>
    <property type="project" value="UniProtKB-KW"/>
</dbReference>
<reference evidence="5 6" key="1">
    <citation type="submission" date="2020-02" db="EMBL/GenBank/DDBJ databases">
        <title>Whole-genome analyses of novel actinobacteria.</title>
        <authorList>
            <person name="Sahin N."/>
        </authorList>
    </citation>
    <scope>NUCLEOTIDE SEQUENCE [LARGE SCALE GENOMIC DNA]</scope>
    <source>
        <strain evidence="5 6">A7024</strain>
    </source>
</reference>
<name>A0A6G4U9U0_9ACTN</name>
<evidence type="ECO:0000313" key="5">
    <source>
        <dbReference type="EMBL" id="NGN68077.1"/>
    </source>
</evidence>
<dbReference type="AlphaFoldDB" id="A0A6G4U9U0"/>
<keyword evidence="3" id="KW-0804">Transcription</keyword>
<evidence type="ECO:0000256" key="3">
    <source>
        <dbReference type="ARBA" id="ARBA00023163"/>
    </source>
</evidence>
<proteinExistence type="predicted"/>
<organism evidence="5 6">
    <name type="scientific">Streptomyces coryli</name>
    <dbReference type="NCBI Taxonomy" id="1128680"/>
    <lineage>
        <taxon>Bacteria</taxon>
        <taxon>Bacillati</taxon>
        <taxon>Actinomycetota</taxon>
        <taxon>Actinomycetes</taxon>
        <taxon>Kitasatosporales</taxon>
        <taxon>Streptomycetaceae</taxon>
        <taxon>Streptomyces</taxon>
    </lineage>
</organism>
<evidence type="ECO:0000256" key="1">
    <source>
        <dbReference type="ARBA" id="ARBA00023015"/>
    </source>
</evidence>
<evidence type="ECO:0000256" key="2">
    <source>
        <dbReference type="ARBA" id="ARBA00023125"/>
    </source>
</evidence>
<keyword evidence="2" id="KW-0238">DNA-binding</keyword>
<dbReference type="EMBL" id="JAAKZV010000180">
    <property type="protein sequence ID" value="NGN68077.1"/>
    <property type="molecule type" value="Genomic_DNA"/>
</dbReference>